<comment type="similarity">
    <text evidence="1 7">Belongs to the universal ribosomal protein uS13 family.</text>
</comment>
<dbReference type="InterPro" id="IPR010979">
    <property type="entry name" value="Ribosomal_uS13-like_H2TH"/>
</dbReference>
<keyword evidence="9" id="KW-0934">Plastid</keyword>
<dbReference type="PROSITE" id="PS50159">
    <property type="entry name" value="RIBOSOMAL_S13_2"/>
    <property type="match status" value="1"/>
</dbReference>
<dbReference type="NCBIfam" id="TIGR03631">
    <property type="entry name" value="uS13_bact"/>
    <property type="match status" value="1"/>
</dbReference>
<feature type="region of interest" description="Disordered" evidence="8">
    <location>
        <begin position="97"/>
        <end position="117"/>
    </location>
</feature>
<evidence type="ECO:0000256" key="3">
    <source>
        <dbReference type="ARBA" id="ARBA00022730"/>
    </source>
</evidence>
<evidence type="ECO:0000256" key="2">
    <source>
        <dbReference type="ARBA" id="ARBA00011458"/>
    </source>
</evidence>
<dbReference type="EMBL" id="MT859097">
    <property type="protein sequence ID" value="QQW50577.1"/>
    <property type="molecule type" value="Genomic_DNA"/>
</dbReference>
<dbReference type="InterPro" id="IPR019980">
    <property type="entry name" value="Ribosomal_uS13_bac-type"/>
</dbReference>
<dbReference type="GeneID" id="67154535"/>
<sequence>MVRLVGVDLPNDKRIEYALTSIYGIGLTTSREILDKANIDPNLRTKNLTDDFVAVLRSLLESDYQDKIEGTLRRSVTFNIKRLIDINCYRGRRHYNSLPLRGQRTRTNSRTRRNKRK</sequence>
<reference evidence="9" key="1">
    <citation type="journal article" date="2021" name="J. Phycol.">
        <title>Olisthodiscus represents a new class of Ochrophyta.</title>
        <authorList>
            <person name="Barcyte D."/>
            <person name="Eikrem W."/>
            <person name="Engesmo A."/>
            <person name="Seoane S."/>
            <person name="Wohlmann J."/>
            <person name="Horak A."/>
            <person name="Yurchenko T."/>
            <person name="Elias M."/>
        </authorList>
    </citation>
    <scope>NUCLEOTIDE SEQUENCE</scope>
    <source>
        <strain evidence="9">K-0444</strain>
    </source>
</reference>
<dbReference type="PANTHER" id="PTHR10871:SF1">
    <property type="entry name" value="SMALL RIBOSOMAL SUBUNIT PROTEIN US13M"/>
    <property type="match status" value="1"/>
</dbReference>
<dbReference type="GO" id="GO:0005739">
    <property type="term" value="C:mitochondrion"/>
    <property type="evidence" value="ECO:0007669"/>
    <property type="project" value="TreeGrafter"/>
</dbReference>
<evidence type="ECO:0000256" key="8">
    <source>
        <dbReference type="SAM" id="MobiDB-lite"/>
    </source>
</evidence>
<keyword evidence="3" id="KW-0699">rRNA-binding</keyword>
<dbReference type="PANTHER" id="PTHR10871">
    <property type="entry name" value="30S RIBOSOMAL PROTEIN S13/40S RIBOSOMAL PROTEIN S18"/>
    <property type="match status" value="1"/>
</dbReference>
<dbReference type="GO" id="GO:0019843">
    <property type="term" value="F:rRNA binding"/>
    <property type="evidence" value="ECO:0007669"/>
    <property type="project" value="UniProtKB-KW"/>
</dbReference>
<dbReference type="Gene3D" id="4.10.910.10">
    <property type="entry name" value="30s ribosomal protein s13, domain 2"/>
    <property type="match status" value="1"/>
</dbReference>
<dbReference type="GO" id="GO:0015935">
    <property type="term" value="C:small ribosomal subunit"/>
    <property type="evidence" value="ECO:0007669"/>
    <property type="project" value="TreeGrafter"/>
</dbReference>
<dbReference type="InterPro" id="IPR001892">
    <property type="entry name" value="Ribosomal_uS13"/>
</dbReference>
<keyword evidence="5 7" id="KW-0689">Ribosomal protein</keyword>
<comment type="subunit">
    <text evidence="2">Part of the 30S ribosomal subunit.</text>
</comment>
<protein>
    <submittedName>
        <fullName evidence="9">Ribosomal protein S13</fullName>
    </submittedName>
</protein>
<evidence type="ECO:0000256" key="1">
    <source>
        <dbReference type="ARBA" id="ARBA00008080"/>
    </source>
</evidence>
<keyword evidence="4" id="KW-0694">RNA-binding</keyword>
<name>A0A7U0QGL0_OLILU</name>
<dbReference type="Pfam" id="PF00416">
    <property type="entry name" value="Ribosomal_S13"/>
    <property type="match status" value="1"/>
</dbReference>
<dbReference type="RefSeq" id="YP_010152916.1">
    <property type="nucleotide sequence ID" value="NC_057170.1"/>
</dbReference>
<proteinExistence type="inferred from homology"/>
<dbReference type="PROSITE" id="PS00646">
    <property type="entry name" value="RIBOSOMAL_S13_1"/>
    <property type="match status" value="1"/>
</dbReference>
<dbReference type="SUPFAM" id="SSF46946">
    <property type="entry name" value="S13-like H2TH domain"/>
    <property type="match status" value="1"/>
</dbReference>
<dbReference type="Gene3D" id="1.10.8.50">
    <property type="match status" value="1"/>
</dbReference>
<dbReference type="AlphaFoldDB" id="A0A7U0QGL0"/>
<geneLocation type="plastid" evidence="9"/>
<dbReference type="PIRSF" id="PIRSF002134">
    <property type="entry name" value="Ribosomal_S13"/>
    <property type="match status" value="1"/>
</dbReference>
<dbReference type="FunFam" id="1.10.8.50:FF:000001">
    <property type="entry name" value="30S ribosomal protein S13"/>
    <property type="match status" value="1"/>
</dbReference>
<gene>
    <name evidence="9" type="primary">rps13</name>
</gene>
<dbReference type="InterPro" id="IPR027437">
    <property type="entry name" value="Rbsml_uS13_C"/>
</dbReference>
<dbReference type="HAMAP" id="MF_01315">
    <property type="entry name" value="Ribosomal_uS13"/>
    <property type="match status" value="1"/>
</dbReference>
<dbReference type="GO" id="GO:0006412">
    <property type="term" value="P:translation"/>
    <property type="evidence" value="ECO:0007669"/>
    <property type="project" value="InterPro"/>
</dbReference>
<keyword evidence="6 7" id="KW-0687">Ribonucleoprotein</keyword>
<dbReference type="InterPro" id="IPR018269">
    <property type="entry name" value="Ribosomal_uS13_CS"/>
</dbReference>
<organism evidence="9">
    <name type="scientific">Olisthodiscus luteus</name>
    <name type="common">Marine phytoflagellate</name>
    <dbReference type="NCBI Taxonomy" id="83000"/>
    <lineage>
        <taxon>Eukaryota</taxon>
        <taxon>Sar</taxon>
        <taxon>Stramenopiles</taxon>
        <taxon>Ochrophyta</taxon>
        <taxon>Olisthodiscophyceae</taxon>
        <taxon>Olisthodiscaceae</taxon>
        <taxon>Olisthodiscus</taxon>
    </lineage>
</organism>
<evidence type="ECO:0000256" key="5">
    <source>
        <dbReference type="ARBA" id="ARBA00022980"/>
    </source>
</evidence>
<evidence type="ECO:0000256" key="7">
    <source>
        <dbReference type="RuleBase" id="RU003830"/>
    </source>
</evidence>
<evidence type="ECO:0000256" key="6">
    <source>
        <dbReference type="ARBA" id="ARBA00023274"/>
    </source>
</evidence>
<feature type="compositionally biased region" description="Basic residues" evidence="8">
    <location>
        <begin position="103"/>
        <end position="117"/>
    </location>
</feature>
<dbReference type="GO" id="GO:0003735">
    <property type="term" value="F:structural constituent of ribosome"/>
    <property type="evidence" value="ECO:0007669"/>
    <property type="project" value="InterPro"/>
</dbReference>
<evidence type="ECO:0000313" key="9">
    <source>
        <dbReference type="EMBL" id="QQW50577.1"/>
    </source>
</evidence>
<evidence type="ECO:0000256" key="4">
    <source>
        <dbReference type="ARBA" id="ARBA00022884"/>
    </source>
</evidence>
<accession>A0A7U0QGL0</accession>